<comment type="caution">
    <text evidence="3">The sequence shown here is derived from an EMBL/GenBank/DDBJ whole genome shotgun (WGS) entry which is preliminary data.</text>
</comment>
<dbReference type="Proteomes" id="UP000473091">
    <property type="component" value="Unassembled WGS sequence"/>
</dbReference>
<gene>
    <name evidence="3" type="ORF">F0Q01_09010</name>
</gene>
<evidence type="ECO:0000259" key="2">
    <source>
        <dbReference type="Pfam" id="PF13240"/>
    </source>
</evidence>
<dbReference type="Pfam" id="PF13240">
    <property type="entry name" value="Zn_Ribbon_1"/>
    <property type="match status" value="1"/>
</dbReference>
<organism evidence="3 4">
    <name type="scientific">Pseudobutyrivibrio xylanivorans</name>
    <dbReference type="NCBI Taxonomy" id="185007"/>
    <lineage>
        <taxon>Bacteria</taxon>
        <taxon>Bacillati</taxon>
        <taxon>Bacillota</taxon>
        <taxon>Clostridia</taxon>
        <taxon>Lachnospirales</taxon>
        <taxon>Lachnospiraceae</taxon>
        <taxon>Pseudobutyrivibrio</taxon>
    </lineage>
</organism>
<reference evidence="3 4" key="2">
    <citation type="submission" date="2020-03" db="EMBL/GenBank/DDBJ databases">
        <title>Investigating the evolutionary divergence of the Butyrivibrio group.</title>
        <authorList>
            <person name="Skvortsov T."/>
            <person name="Santos F.G."/>
            <person name="Ting K.S."/>
            <person name="Creevey C.J."/>
        </authorList>
    </citation>
    <scope>NUCLEOTIDE SEQUENCE [LARGE SCALE GENOMIC DNA]</scope>
    <source>
        <strain evidence="3 4">MZ8</strain>
    </source>
</reference>
<name>A0A6M0LMF0_PSEXY</name>
<evidence type="ECO:0000313" key="3">
    <source>
        <dbReference type="EMBL" id="NEX02021.1"/>
    </source>
</evidence>
<sequence>MFCVKCGQLLPEGSSFCSKCGTPISFVNEKRNESIEPAQFNDNTPSESEDIADVIRKINQSMPYYENIQQQIDKISRLERKRTLTLTAPISFIWGCIRFSIVFVLLNMPLLPFVTLMGGPEEHPMFIMPAAFIASIYGLFGRYINSYIMGRKLNTLYKNLADYAANNATPESFVLAPDYRCSSAANFIKNCLINKMASSLGEAYNLYNNHLYQNNTTSQLNSISLQLWNGVNVNW</sequence>
<keyword evidence="1" id="KW-0472">Membrane</keyword>
<dbReference type="InterPro" id="IPR026870">
    <property type="entry name" value="Zinc_ribbon_dom"/>
</dbReference>
<accession>A0A6M0LMF0</accession>
<proteinExistence type="predicted"/>
<keyword evidence="1" id="KW-1133">Transmembrane helix</keyword>
<reference evidence="3 4" key="1">
    <citation type="submission" date="2019-09" db="EMBL/GenBank/DDBJ databases">
        <authorList>
            <person name="Pidcock S.E."/>
            <person name="Huws S.A."/>
        </authorList>
    </citation>
    <scope>NUCLEOTIDE SEQUENCE [LARGE SCALE GENOMIC DNA]</scope>
    <source>
        <strain evidence="3 4">MZ8</strain>
    </source>
</reference>
<dbReference type="AlphaFoldDB" id="A0A6M0LMF0"/>
<evidence type="ECO:0000313" key="4">
    <source>
        <dbReference type="Proteomes" id="UP000473091"/>
    </source>
</evidence>
<protein>
    <submittedName>
        <fullName evidence="3">Zinc-ribbon domain-containing protein</fullName>
    </submittedName>
</protein>
<dbReference type="EMBL" id="VTVE01000002">
    <property type="protein sequence ID" value="NEX02021.1"/>
    <property type="molecule type" value="Genomic_DNA"/>
</dbReference>
<feature type="domain" description="Zinc-ribbon" evidence="2">
    <location>
        <begin position="2"/>
        <end position="24"/>
    </location>
</feature>
<evidence type="ECO:0000256" key="1">
    <source>
        <dbReference type="SAM" id="Phobius"/>
    </source>
</evidence>
<keyword evidence="1" id="KW-0812">Transmembrane</keyword>
<feature type="transmembrane region" description="Helical" evidence="1">
    <location>
        <begin position="126"/>
        <end position="144"/>
    </location>
</feature>
<feature type="transmembrane region" description="Helical" evidence="1">
    <location>
        <begin position="84"/>
        <end position="106"/>
    </location>
</feature>
<dbReference type="RefSeq" id="WP_090488282.1">
    <property type="nucleotide sequence ID" value="NZ_VTVE01000002.1"/>
</dbReference>